<keyword evidence="2" id="KW-1185">Reference proteome</keyword>
<sequence>MNGVIACIGLMCYDSAQTPAALIDGHGPDREEEWGFSLRDGHRETMHESLPRRHVVLLVAWRGKNPSSRDSFL</sequence>
<name>A0A9D3SPA8_9TELE</name>
<accession>A0A9D3SPA8</accession>
<dbReference type="Proteomes" id="UP000824219">
    <property type="component" value="Linkage Group LG07"/>
</dbReference>
<organism evidence="1 2">
    <name type="scientific">Hemibagrus wyckioides</name>
    <dbReference type="NCBI Taxonomy" id="337641"/>
    <lineage>
        <taxon>Eukaryota</taxon>
        <taxon>Metazoa</taxon>
        <taxon>Chordata</taxon>
        <taxon>Craniata</taxon>
        <taxon>Vertebrata</taxon>
        <taxon>Euteleostomi</taxon>
        <taxon>Actinopterygii</taxon>
        <taxon>Neopterygii</taxon>
        <taxon>Teleostei</taxon>
        <taxon>Ostariophysi</taxon>
        <taxon>Siluriformes</taxon>
        <taxon>Bagridae</taxon>
        <taxon>Hemibagrus</taxon>
    </lineage>
</organism>
<gene>
    <name evidence="1" type="ORF">KOW79_006767</name>
</gene>
<dbReference type="EMBL" id="JAHKSW010000007">
    <property type="protein sequence ID" value="KAG7330545.1"/>
    <property type="molecule type" value="Genomic_DNA"/>
</dbReference>
<evidence type="ECO:0000313" key="2">
    <source>
        <dbReference type="Proteomes" id="UP000824219"/>
    </source>
</evidence>
<evidence type="ECO:0000313" key="1">
    <source>
        <dbReference type="EMBL" id="KAG7330545.1"/>
    </source>
</evidence>
<dbReference type="AlphaFoldDB" id="A0A9D3SPA8"/>
<reference evidence="1 2" key="1">
    <citation type="submission" date="2021-06" db="EMBL/GenBank/DDBJ databases">
        <title>Chromosome-level genome assembly of the red-tail catfish (Hemibagrus wyckioides).</title>
        <authorList>
            <person name="Shao F."/>
        </authorList>
    </citation>
    <scope>NUCLEOTIDE SEQUENCE [LARGE SCALE GENOMIC DNA]</scope>
    <source>
        <strain evidence="1">EC202008001</strain>
        <tissue evidence="1">Blood</tissue>
    </source>
</reference>
<comment type="caution">
    <text evidence="1">The sequence shown here is derived from an EMBL/GenBank/DDBJ whole genome shotgun (WGS) entry which is preliminary data.</text>
</comment>
<protein>
    <submittedName>
        <fullName evidence="1">Uncharacterized protein</fullName>
    </submittedName>
</protein>
<proteinExistence type="predicted"/>